<organism evidence="7 8">
    <name type="scientific">Saitozyma podzolica</name>
    <dbReference type="NCBI Taxonomy" id="1890683"/>
    <lineage>
        <taxon>Eukaryota</taxon>
        <taxon>Fungi</taxon>
        <taxon>Dikarya</taxon>
        <taxon>Basidiomycota</taxon>
        <taxon>Agaricomycotina</taxon>
        <taxon>Tremellomycetes</taxon>
        <taxon>Tremellales</taxon>
        <taxon>Trimorphomycetaceae</taxon>
        <taxon>Saitozyma</taxon>
    </lineage>
</organism>
<feature type="compositionally biased region" description="Basic and acidic residues" evidence="5">
    <location>
        <begin position="88"/>
        <end position="98"/>
    </location>
</feature>
<evidence type="ECO:0000256" key="3">
    <source>
        <dbReference type="ARBA" id="ARBA00040876"/>
    </source>
</evidence>
<dbReference type="SMART" id="SM00320">
    <property type="entry name" value="WD40"/>
    <property type="match status" value="5"/>
</dbReference>
<dbReference type="PROSITE" id="PS50082">
    <property type="entry name" value="WD_REPEATS_2"/>
    <property type="match status" value="3"/>
</dbReference>
<dbReference type="Proteomes" id="UP000279259">
    <property type="component" value="Unassembled WGS sequence"/>
</dbReference>
<protein>
    <recommendedName>
        <fullName evidence="3">Glutamate-rich WD repeat-containing protein 1</fullName>
    </recommendedName>
</protein>
<dbReference type="PANTHER" id="PTHR45903">
    <property type="entry name" value="GLUTAMATE-RICH WD REPEAT-CONTAINING PROTEIN 1"/>
    <property type="match status" value="1"/>
</dbReference>
<feature type="compositionally biased region" description="Acidic residues" evidence="5">
    <location>
        <begin position="73"/>
        <end position="87"/>
    </location>
</feature>
<gene>
    <name evidence="7" type="primary">RRB1</name>
    <name evidence="7" type="ORF">EHS25_004411</name>
</gene>
<dbReference type="STRING" id="1890683.A0A427YU36"/>
<dbReference type="AlphaFoldDB" id="A0A427YU36"/>
<dbReference type="InterPro" id="IPR051972">
    <property type="entry name" value="Glutamate-rich_WD_repeat"/>
</dbReference>
<dbReference type="PROSITE" id="PS50294">
    <property type="entry name" value="WD_REPEATS_REGION"/>
    <property type="match status" value="3"/>
</dbReference>
<feature type="compositionally biased region" description="Acidic residues" evidence="5">
    <location>
        <begin position="316"/>
        <end position="330"/>
    </location>
</feature>
<evidence type="ECO:0000256" key="4">
    <source>
        <dbReference type="PROSITE-ProRule" id="PRU00221"/>
    </source>
</evidence>
<feature type="region of interest" description="Disordered" evidence="5">
    <location>
        <begin position="122"/>
        <end position="179"/>
    </location>
</feature>
<keyword evidence="1 4" id="KW-0853">WD repeat</keyword>
<dbReference type="PANTHER" id="PTHR45903:SF1">
    <property type="entry name" value="GLUTAMATE-RICH WD REPEAT-CONTAINING PROTEIN 1"/>
    <property type="match status" value="1"/>
</dbReference>
<dbReference type="Pfam" id="PF00400">
    <property type="entry name" value="WD40"/>
    <property type="match status" value="3"/>
</dbReference>
<evidence type="ECO:0000256" key="2">
    <source>
        <dbReference type="ARBA" id="ARBA00022737"/>
    </source>
</evidence>
<feature type="compositionally biased region" description="Acidic residues" evidence="5">
    <location>
        <begin position="196"/>
        <end position="218"/>
    </location>
</feature>
<dbReference type="Pfam" id="PF12265">
    <property type="entry name" value="CAF1C_H4-bd"/>
    <property type="match status" value="1"/>
</dbReference>
<dbReference type="SUPFAM" id="SSF50978">
    <property type="entry name" value="WD40 repeat-like"/>
    <property type="match status" value="1"/>
</dbReference>
<feature type="region of interest" description="Disordered" evidence="5">
    <location>
        <begin position="196"/>
        <end position="227"/>
    </location>
</feature>
<dbReference type="InterPro" id="IPR001680">
    <property type="entry name" value="WD40_rpt"/>
</dbReference>
<dbReference type="InterPro" id="IPR020472">
    <property type="entry name" value="WD40_PAC1"/>
</dbReference>
<feature type="region of interest" description="Disordered" evidence="5">
    <location>
        <begin position="52"/>
        <end position="98"/>
    </location>
</feature>
<dbReference type="GO" id="GO:0005730">
    <property type="term" value="C:nucleolus"/>
    <property type="evidence" value="ECO:0007669"/>
    <property type="project" value="TreeGrafter"/>
</dbReference>
<accession>A0A427YU36</accession>
<evidence type="ECO:0000313" key="8">
    <source>
        <dbReference type="Proteomes" id="UP000279259"/>
    </source>
</evidence>
<evidence type="ECO:0000256" key="1">
    <source>
        <dbReference type="ARBA" id="ARBA00022574"/>
    </source>
</evidence>
<keyword evidence="8" id="KW-1185">Reference proteome</keyword>
<evidence type="ECO:0000259" key="6">
    <source>
        <dbReference type="Pfam" id="PF12265"/>
    </source>
</evidence>
<feature type="compositionally biased region" description="Basic and acidic residues" evidence="5">
    <location>
        <begin position="136"/>
        <end position="147"/>
    </location>
</feature>
<dbReference type="PRINTS" id="PR00320">
    <property type="entry name" value="GPROTEINBRPT"/>
</dbReference>
<dbReference type="GO" id="GO:0042254">
    <property type="term" value="P:ribosome biogenesis"/>
    <property type="evidence" value="ECO:0007669"/>
    <property type="project" value="TreeGrafter"/>
</dbReference>
<reference evidence="7 8" key="1">
    <citation type="submission" date="2018-11" db="EMBL/GenBank/DDBJ databases">
        <title>Genome sequence of Saitozyma podzolica DSM 27192.</title>
        <authorList>
            <person name="Aliyu H."/>
            <person name="Gorte O."/>
            <person name="Ochsenreither K."/>
        </authorList>
    </citation>
    <scope>NUCLEOTIDE SEQUENCE [LARGE SCALE GENOMIC DNA]</scope>
    <source>
        <strain evidence="7 8">DSM 27192</strain>
    </source>
</reference>
<dbReference type="EMBL" id="RSCD01000002">
    <property type="protein sequence ID" value="RSH94607.1"/>
    <property type="molecule type" value="Genomic_DNA"/>
</dbReference>
<feature type="compositionally biased region" description="Acidic residues" evidence="5">
    <location>
        <begin position="170"/>
        <end position="179"/>
    </location>
</feature>
<feature type="region of interest" description="Disordered" evidence="5">
    <location>
        <begin position="307"/>
        <end position="330"/>
    </location>
</feature>
<feature type="repeat" description="WD" evidence="4">
    <location>
        <begin position="538"/>
        <end position="580"/>
    </location>
</feature>
<dbReference type="Gene3D" id="2.130.10.10">
    <property type="entry name" value="YVTN repeat-like/Quinoprotein amine dehydrogenase"/>
    <property type="match status" value="1"/>
</dbReference>
<sequence>MWETRPCASAFRPCFIKRLVKRSSKGSVFGGRVSGAYPRTGTVEAEVVVGTASGADDDAAEGVERTFRSAANPEEDEEGEEEDGPEDDSAKQVGRDSRTFEIEISRRKVVWQSLADRDLHYFTASPPSSNAKHQPKHTDAMPKRTSEAAELPSGKAAALGQATARPEAAMAEEDEGMGEFEDRWEDEVESEGEVIDANAGDDEDGEDEFTPAMEDEEAPAPAKKTFLPGTKLGQDEMLVPDNSVYLALHSLSYAWPCLSFDVLRDSLGSDRATFPHTAWVVTGTQAGEVPGQGKAKDEVVVMRLGGLSKTQQHDSDSEDEDDDDDDDVDEDATLDYLTIPHVGSVNRIRARPAPTNGAAIPDPYHVATFSETGKVHVFDVRPYIDTLAGPSRPRQKTPVHTITNHGRNEGFAIEWGETGLLTGDIASKIFLTTLTPTGFHTSPNPYLSHTSSVEDIQWSPAEPTVFASASADRTVRVWDVRAKGRKSVVSVEAHTEDVNVISWNKGVDYLLVSGGDEGGLKVWDLRMFKGTPTPVANFSWHTAPITSVEWHPSDSSVFAASGSDDQVTLWDLSVEQDEDEQPTIPGEGGVEINVPPQLLFVHQGQKDVKEIHWHPQIPGMIISTASDSFNAFKTISC</sequence>
<evidence type="ECO:0000256" key="5">
    <source>
        <dbReference type="SAM" id="MobiDB-lite"/>
    </source>
</evidence>
<feature type="domain" description="Histone-binding protein RBBP4-like N-terminal" evidence="6">
    <location>
        <begin position="235"/>
        <end position="304"/>
    </location>
</feature>
<feature type="repeat" description="WD" evidence="4">
    <location>
        <begin position="491"/>
        <end position="526"/>
    </location>
</feature>
<dbReference type="InterPro" id="IPR036322">
    <property type="entry name" value="WD40_repeat_dom_sf"/>
</dbReference>
<keyword evidence="2" id="KW-0677">Repeat</keyword>
<dbReference type="InterPro" id="IPR015943">
    <property type="entry name" value="WD40/YVTN_repeat-like_dom_sf"/>
</dbReference>
<dbReference type="InterPro" id="IPR022052">
    <property type="entry name" value="Histone-bd_RBBP4-like_N"/>
</dbReference>
<dbReference type="OrthoDB" id="2161379at2759"/>
<evidence type="ECO:0000313" key="7">
    <source>
        <dbReference type="EMBL" id="RSH94607.1"/>
    </source>
</evidence>
<feature type="repeat" description="WD" evidence="4">
    <location>
        <begin position="446"/>
        <end position="488"/>
    </location>
</feature>
<proteinExistence type="predicted"/>
<name>A0A427YU36_9TREE</name>
<comment type="caution">
    <text evidence="7">The sequence shown here is derived from an EMBL/GenBank/DDBJ whole genome shotgun (WGS) entry which is preliminary data.</text>
</comment>